<protein>
    <recommendedName>
        <fullName evidence="5">2-iminobutanoate/2-iminopropanoate deaminase</fullName>
    </recommendedName>
</protein>
<dbReference type="PANTHER" id="PTHR11803:SF39">
    <property type="entry name" value="2-IMINOBUTANOATE_2-IMINOPROPANOATE DEAMINASE"/>
    <property type="match status" value="1"/>
</dbReference>
<proteinExistence type="inferred from homology"/>
<dbReference type="FunFam" id="3.30.1330.40:FF:000001">
    <property type="entry name" value="L-PSP family endoribonuclease"/>
    <property type="match status" value="1"/>
</dbReference>
<dbReference type="AlphaFoldDB" id="A0A8C1VK25"/>
<evidence type="ECO:0000313" key="2">
    <source>
        <dbReference type="Ensembl" id="ENSCCRP00015052766.1"/>
    </source>
</evidence>
<dbReference type="CDD" id="cd00448">
    <property type="entry name" value="YjgF_YER057c_UK114_family"/>
    <property type="match status" value="1"/>
</dbReference>
<dbReference type="Pfam" id="PF01042">
    <property type="entry name" value="Ribonuc_L-PSP"/>
    <property type="match status" value="1"/>
</dbReference>
<dbReference type="GO" id="GO:0005829">
    <property type="term" value="C:cytosol"/>
    <property type="evidence" value="ECO:0007669"/>
    <property type="project" value="TreeGrafter"/>
</dbReference>
<dbReference type="GO" id="GO:0005739">
    <property type="term" value="C:mitochondrion"/>
    <property type="evidence" value="ECO:0007669"/>
    <property type="project" value="TreeGrafter"/>
</dbReference>
<name>A0A8C1VK25_CYPCA</name>
<reference evidence="2" key="1">
    <citation type="submission" date="2025-05" db="UniProtKB">
        <authorList>
            <consortium name="Ensembl"/>
        </authorList>
    </citation>
    <scope>IDENTIFICATION</scope>
</reference>
<dbReference type="InterPro" id="IPR035959">
    <property type="entry name" value="RutC-like_sf"/>
</dbReference>
<sequence>MHCNVGVKHPYSFQNQSLLLIHILNDIVTTFSQAVLVDRTMYISGQIGMDISGQLVVGGVEAQAKQALINMGEILKAAGCGYENVVKTTVLLADINDFNNVNDVYKQFFKSNFPARAAYQVAALPRGGLVEIEAVAVLGPITDAS</sequence>
<dbReference type="PANTHER" id="PTHR11803">
    <property type="entry name" value="2-IMINOBUTANOATE/2-IMINOPROPANOATE DEAMINASE RIDA"/>
    <property type="match status" value="1"/>
</dbReference>
<dbReference type="InterPro" id="IPR006056">
    <property type="entry name" value="RidA"/>
</dbReference>
<dbReference type="InterPro" id="IPR006175">
    <property type="entry name" value="YjgF/YER057c/UK114"/>
</dbReference>
<dbReference type="InterPro" id="IPR019897">
    <property type="entry name" value="RidA_CS"/>
</dbReference>
<dbReference type="GO" id="GO:0019239">
    <property type="term" value="F:deaminase activity"/>
    <property type="evidence" value="ECO:0007669"/>
    <property type="project" value="TreeGrafter"/>
</dbReference>
<dbReference type="Proteomes" id="UP000694700">
    <property type="component" value="Unplaced"/>
</dbReference>
<dbReference type="Ensembl" id="ENSCCRT00015054531.1">
    <property type="protein sequence ID" value="ENSCCRP00015052766.1"/>
    <property type="gene ID" value="ENSCCRG00015021804.1"/>
</dbReference>
<dbReference type="SUPFAM" id="SSF55298">
    <property type="entry name" value="YjgF-like"/>
    <property type="match status" value="1"/>
</dbReference>
<evidence type="ECO:0000256" key="1">
    <source>
        <dbReference type="ARBA" id="ARBA00010552"/>
    </source>
</evidence>
<evidence type="ECO:0000313" key="3">
    <source>
        <dbReference type="Proteomes" id="UP000694427"/>
    </source>
</evidence>
<dbReference type="NCBIfam" id="TIGR00004">
    <property type="entry name" value="Rid family detoxifying hydrolase"/>
    <property type="match status" value="1"/>
</dbReference>
<gene>
    <name evidence="2" type="primary">LOC109100227</name>
</gene>
<evidence type="ECO:0008006" key="5">
    <source>
        <dbReference type="Google" id="ProtNLM"/>
    </source>
</evidence>
<dbReference type="PROSITE" id="PS01094">
    <property type="entry name" value="UPF0076"/>
    <property type="match status" value="1"/>
</dbReference>
<comment type="similarity">
    <text evidence="1">Belongs to the RutC family.</text>
</comment>
<dbReference type="Ensembl" id="ENSCCRT00010054712.1">
    <property type="protein sequence ID" value="ENSCCRP00010049909.1"/>
    <property type="gene ID" value="ENSCCRG00010021168.1"/>
</dbReference>
<dbReference type="Proteomes" id="UP000694427">
    <property type="component" value="Unplaced"/>
</dbReference>
<accession>A0A8C1VK25</accession>
<organism evidence="2 4">
    <name type="scientific">Cyprinus carpio</name>
    <name type="common">Common carp</name>
    <dbReference type="NCBI Taxonomy" id="7962"/>
    <lineage>
        <taxon>Eukaryota</taxon>
        <taxon>Metazoa</taxon>
        <taxon>Chordata</taxon>
        <taxon>Craniata</taxon>
        <taxon>Vertebrata</taxon>
        <taxon>Euteleostomi</taxon>
        <taxon>Actinopterygii</taxon>
        <taxon>Neopterygii</taxon>
        <taxon>Teleostei</taxon>
        <taxon>Ostariophysi</taxon>
        <taxon>Cypriniformes</taxon>
        <taxon>Cyprinidae</taxon>
        <taxon>Cyprininae</taxon>
        <taxon>Cyprinus</taxon>
    </lineage>
</organism>
<keyword evidence="3" id="KW-1185">Reference proteome</keyword>
<dbReference type="Gene3D" id="3.30.1330.40">
    <property type="entry name" value="RutC-like"/>
    <property type="match status" value="1"/>
</dbReference>
<evidence type="ECO:0000313" key="4">
    <source>
        <dbReference type="Proteomes" id="UP000694700"/>
    </source>
</evidence>